<dbReference type="EMBL" id="CAACVG010009649">
    <property type="protein sequence ID" value="VEN53790.1"/>
    <property type="molecule type" value="Genomic_DNA"/>
</dbReference>
<keyword evidence="2" id="KW-1185">Reference proteome</keyword>
<dbReference type="Proteomes" id="UP000410492">
    <property type="component" value="Unassembled WGS sequence"/>
</dbReference>
<reference evidence="1 2" key="1">
    <citation type="submission" date="2019-01" db="EMBL/GenBank/DDBJ databases">
        <authorList>
            <person name="Sayadi A."/>
        </authorList>
    </citation>
    <scope>NUCLEOTIDE SEQUENCE [LARGE SCALE GENOMIC DNA]</scope>
</reference>
<proteinExistence type="predicted"/>
<gene>
    <name evidence="1" type="ORF">CALMAC_LOCUS13480</name>
</gene>
<dbReference type="AlphaFoldDB" id="A0A653D0X3"/>
<evidence type="ECO:0000313" key="1">
    <source>
        <dbReference type="EMBL" id="VEN53790.1"/>
    </source>
</evidence>
<protein>
    <submittedName>
        <fullName evidence="1">Uncharacterized protein</fullName>
    </submittedName>
</protein>
<name>A0A653D0X3_CALMS</name>
<organism evidence="1 2">
    <name type="scientific">Callosobruchus maculatus</name>
    <name type="common">Southern cowpea weevil</name>
    <name type="synonym">Pulse bruchid</name>
    <dbReference type="NCBI Taxonomy" id="64391"/>
    <lineage>
        <taxon>Eukaryota</taxon>
        <taxon>Metazoa</taxon>
        <taxon>Ecdysozoa</taxon>
        <taxon>Arthropoda</taxon>
        <taxon>Hexapoda</taxon>
        <taxon>Insecta</taxon>
        <taxon>Pterygota</taxon>
        <taxon>Neoptera</taxon>
        <taxon>Endopterygota</taxon>
        <taxon>Coleoptera</taxon>
        <taxon>Polyphaga</taxon>
        <taxon>Cucujiformia</taxon>
        <taxon>Chrysomeloidea</taxon>
        <taxon>Chrysomelidae</taxon>
        <taxon>Bruchinae</taxon>
        <taxon>Bruchini</taxon>
        <taxon>Callosobruchus</taxon>
    </lineage>
</organism>
<sequence>MDIGTREVKYCATVGCINNSKNCDYRFLSFLKMLLGK</sequence>
<accession>A0A653D0X3</accession>
<evidence type="ECO:0000313" key="2">
    <source>
        <dbReference type="Proteomes" id="UP000410492"/>
    </source>
</evidence>